<comment type="caution">
    <text evidence="1">The sequence shown here is derived from an EMBL/GenBank/DDBJ whole genome shotgun (WGS) entry which is preliminary data.</text>
</comment>
<sequence>MAKKTKKPMPADIFIETIPYFETRDYVKNVMANMHTYGMLLEMPQERFSKTLGSITPSSVLKTNDLP</sequence>
<reference evidence="1" key="1">
    <citation type="journal article" date="2012" name="PLoS ONE">
        <title>Gene sets for utilization of primary and secondary nutrition supplies in the distal gut of endangered iberian lynx.</title>
        <authorList>
            <person name="Alcaide M."/>
            <person name="Messina E."/>
            <person name="Richter M."/>
            <person name="Bargiela R."/>
            <person name="Peplies J."/>
            <person name="Huws S.A."/>
            <person name="Newbold C.J."/>
            <person name="Golyshin P.N."/>
            <person name="Simon M.A."/>
            <person name="Lopez G."/>
            <person name="Yakimov M.M."/>
            <person name="Ferrer M."/>
        </authorList>
    </citation>
    <scope>NUCLEOTIDE SEQUENCE</scope>
</reference>
<dbReference type="InterPro" id="IPR023346">
    <property type="entry name" value="Lysozyme-like_dom_sf"/>
</dbReference>
<dbReference type="Gene3D" id="1.10.530.10">
    <property type="match status" value="1"/>
</dbReference>
<accession>J9CHT2</accession>
<evidence type="ECO:0000313" key="1">
    <source>
        <dbReference type="EMBL" id="EJW99600.1"/>
    </source>
</evidence>
<dbReference type="AlphaFoldDB" id="J9CHT2"/>
<organism evidence="1">
    <name type="scientific">gut metagenome</name>
    <dbReference type="NCBI Taxonomy" id="749906"/>
    <lineage>
        <taxon>unclassified sequences</taxon>
        <taxon>metagenomes</taxon>
        <taxon>organismal metagenomes</taxon>
    </lineage>
</organism>
<gene>
    <name evidence="1" type="ORF">EVA_12293</name>
</gene>
<name>J9CHT2_9ZZZZ</name>
<proteinExistence type="predicted"/>
<dbReference type="EMBL" id="AMCI01003734">
    <property type="protein sequence ID" value="EJW99600.1"/>
    <property type="molecule type" value="Genomic_DNA"/>
</dbReference>
<dbReference type="SUPFAM" id="SSF53955">
    <property type="entry name" value="Lysozyme-like"/>
    <property type="match status" value="1"/>
</dbReference>
<protein>
    <submittedName>
        <fullName evidence="1">Uncharacterized protein</fullName>
    </submittedName>
</protein>